<gene>
    <name evidence="2" type="ORF">RND81_14G094500</name>
</gene>
<keyword evidence="3" id="KW-1185">Reference proteome</keyword>
<evidence type="ECO:0000313" key="3">
    <source>
        <dbReference type="Proteomes" id="UP001443914"/>
    </source>
</evidence>
<feature type="domain" description="F-box" evidence="1">
    <location>
        <begin position="48"/>
        <end position="89"/>
    </location>
</feature>
<evidence type="ECO:0000259" key="1">
    <source>
        <dbReference type="SMART" id="SM00256"/>
    </source>
</evidence>
<dbReference type="InterPro" id="IPR036047">
    <property type="entry name" value="F-box-like_dom_sf"/>
</dbReference>
<reference evidence="2" key="1">
    <citation type="submission" date="2024-03" db="EMBL/GenBank/DDBJ databases">
        <title>WGS assembly of Saponaria officinalis var. Norfolk2.</title>
        <authorList>
            <person name="Jenkins J."/>
            <person name="Shu S."/>
            <person name="Grimwood J."/>
            <person name="Barry K."/>
            <person name="Goodstein D."/>
            <person name="Schmutz J."/>
            <person name="Leebens-Mack J."/>
            <person name="Osbourn A."/>
        </authorList>
    </citation>
    <scope>NUCLEOTIDE SEQUENCE [LARGE SCALE GENOMIC DNA]</scope>
    <source>
        <strain evidence="2">JIC</strain>
    </source>
</reference>
<evidence type="ECO:0000313" key="2">
    <source>
        <dbReference type="EMBL" id="KAK9665161.1"/>
    </source>
</evidence>
<proteinExistence type="predicted"/>
<dbReference type="SMART" id="SM00256">
    <property type="entry name" value="FBOX"/>
    <property type="match status" value="1"/>
</dbReference>
<dbReference type="InterPro" id="IPR001810">
    <property type="entry name" value="F-box_dom"/>
</dbReference>
<dbReference type="InterPro" id="IPR050796">
    <property type="entry name" value="SCF_F-box_component"/>
</dbReference>
<dbReference type="Pfam" id="PF00646">
    <property type="entry name" value="F-box"/>
    <property type="match status" value="1"/>
</dbReference>
<comment type="caution">
    <text evidence="2">The sequence shown here is derived from an EMBL/GenBank/DDBJ whole genome shotgun (WGS) entry which is preliminary data.</text>
</comment>
<protein>
    <recommendedName>
        <fullName evidence="1">F-box domain-containing protein</fullName>
    </recommendedName>
</protein>
<dbReference type="EMBL" id="JBDFQZ010000014">
    <property type="protein sequence ID" value="KAK9665161.1"/>
    <property type="molecule type" value="Genomic_DNA"/>
</dbReference>
<dbReference type="PANTHER" id="PTHR31672">
    <property type="entry name" value="BNACNNG10540D PROTEIN"/>
    <property type="match status" value="1"/>
</dbReference>
<dbReference type="Proteomes" id="UP001443914">
    <property type="component" value="Unassembled WGS sequence"/>
</dbReference>
<sequence length="184" mass="21819">MAAINYDLNDSLHFPPLSKCYAKPQRNKRTRKRKEDDNIGARSRIDDLNDTLLELIFKRLSPWKYLAKSKCVSKRWNSIISNPDFTRHLTHESFPFTLFLKWGDRYKCLISEHPYFQKHKLRLDFIPTSDIVVHTNELFVAYHDTSLQKQYYIANPLTKQYVIVPIPLTEHIDLYRNYCVVGIA</sequence>
<accession>A0AAW1GS24</accession>
<dbReference type="SUPFAM" id="SSF81383">
    <property type="entry name" value="F-box domain"/>
    <property type="match status" value="1"/>
</dbReference>
<organism evidence="2 3">
    <name type="scientific">Saponaria officinalis</name>
    <name type="common">Common soapwort</name>
    <name type="synonym">Lychnis saponaria</name>
    <dbReference type="NCBI Taxonomy" id="3572"/>
    <lineage>
        <taxon>Eukaryota</taxon>
        <taxon>Viridiplantae</taxon>
        <taxon>Streptophyta</taxon>
        <taxon>Embryophyta</taxon>
        <taxon>Tracheophyta</taxon>
        <taxon>Spermatophyta</taxon>
        <taxon>Magnoliopsida</taxon>
        <taxon>eudicotyledons</taxon>
        <taxon>Gunneridae</taxon>
        <taxon>Pentapetalae</taxon>
        <taxon>Caryophyllales</taxon>
        <taxon>Caryophyllaceae</taxon>
        <taxon>Caryophylleae</taxon>
        <taxon>Saponaria</taxon>
    </lineage>
</organism>
<dbReference type="AlphaFoldDB" id="A0AAW1GS24"/>
<name>A0AAW1GS24_SAPOF</name>
<dbReference type="Gene3D" id="1.20.1280.50">
    <property type="match status" value="1"/>
</dbReference>